<organism evidence="2 3">
    <name type="scientific">Anaerobaca lacustris</name>
    <dbReference type="NCBI Taxonomy" id="3044600"/>
    <lineage>
        <taxon>Bacteria</taxon>
        <taxon>Pseudomonadati</taxon>
        <taxon>Planctomycetota</taxon>
        <taxon>Phycisphaerae</taxon>
        <taxon>Sedimentisphaerales</taxon>
        <taxon>Anaerobacaceae</taxon>
        <taxon>Anaerobaca</taxon>
    </lineage>
</organism>
<protein>
    <recommendedName>
        <fullName evidence="1">DUF6788 domain-containing protein</fullName>
    </recommendedName>
</protein>
<gene>
    <name evidence="2" type="ORF">QJ522_22690</name>
</gene>
<dbReference type="Proteomes" id="UP001431776">
    <property type="component" value="Unassembled WGS sequence"/>
</dbReference>
<evidence type="ECO:0000313" key="3">
    <source>
        <dbReference type="Proteomes" id="UP001431776"/>
    </source>
</evidence>
<dbReference type="EMBL" id="JASCXX010000080">
    <property type="protein sequence ID" value="MDI6451884.1"/>
    <property type="molecule type" value="Genomic_DNA"/>
</dbReference>
<dbReference type="InterPro" id="IPR046738">
    <property type="entry name" value="DUF6788"/>
</dbReference>
<accession>A0AAW6U885</accession>
<dbReference type="AlphaFoldDB" id="A0AAW6U885"/>
<comment type="caution">
    <text evidence="2">The sequence shown here is derived from an EMBL/GenBank/DDBJ whole genome shotgun (WGS) entry which is preliminary data.</text>
</comment>
<proteinExistence type="predicted"/>
<sequence length="107" mass="12982">MSKKRMDQIEQRIARIKEALGQIGPMRPGSLTRQYRNPKERVGAYWQISYTRQMKSHTEYVRSEWQPDIRKQITTYKRFTRLIEQWIDLSIEHSKLRMQIAKQERSG</sequence>
<feature type="domain" description="DUF6788" evidence="1">
    <location>
        <begin position="7"/>
        <end position="71"/>
    </location>
</feature>
<dbReference type="Pfam" id="PF20586">
    <property type="entry name" value="DUF6788"/>
    <property type="match status" value="1"/>
</dbReference>
<name>A0AAW6U885_9BACT</name>
<dbReference type="RefSeq" id="WP_349247289.1">
    <property type="nucleotide sequence ID" value="NZ_JASCXX010000080.1"/>
</dbReference>
<reference evidence="2" key="1">
    <citation type="submission" date="2023-05" db="EMBL/GenBank/DDBJ databases">
        <title>Anaerotaeda fermentans gen. nov., sp. nov., a novel anaerobic planctomycete of the new family within the order Sedimentisphaerales isolated from Taman Peninsula, Russia.</title>
        <authorList>
            <person name="Khomyakova M.A."/>
            <person name="Merkel A.Y."/>
            <person name="Slobodkin A.I."/>
        </authorList>
    </citation>
    <scope>NUCLEOTIDE SEQUENCE</scope>
    <source>
        <strain evidence="2">M17dextr</strain>
    </source>
</reference>
<evidence type="ECO:0000313" key="2">
    <source>
        <dbReference type="EMBL" id="MDI6451884.1"/>
    </source>
</evidence>
<keyword evidence="3" id="KW-1185">Reference proteome</keyword>
<evidence type="ECO:0000259" key="1">
    <source>
        <dbReference type="Pfam" id="PF20586"/>
    </source>
</evidence>